<evidence type="ECO:0000313" key="2">
    <source>
        <dbReference type="Proteomes" id="UP000063699"/>
    </source>
</evidence>
<protein>
    <submittedName>
        <fullName evidence="1">PE-PGRS family protein</fullName>
    </submittedName>
</protein>
<dbReference type="AlphaFoldDB" id="A0A0N9I4F0"/>
<dbReference type="RefSeq" id="WP_054291376.1">
    <property type="nucleotide sequence ID" value="NZ_CP012752.1"/>
</dbReference>
<dbReference type="Proteomes" id="UP000063699">
    <property type="component" value="Chromosome"/>
</dbReference>
<name>A0A0N9I4F0_9PSEU</name>
<sequence>MNRDMRRLLRTGPFEEAFDAAIETSGLTMDRLCGRLAEGGVTLSRTAISYWRTGRSRPERAESLVALGKLEQILGLPPASLVALLGGRRPRGRTAGRPPGTLSRQALLPACGPALAGLETASDGHLDFLSVNDSLIVDENTREHRQRVRLVLRANADRVDRYVVCHEIDDPAYPPSELVGVAYSRLGRLRRDPASRSLVAEFLFDRPLNRGEHAVVEYELRLPAGQPLDHVYRRFARPTGLYTVQLRFVGPQPGRVRRYDRAGLRGPEKHVEDLWLGAAGTTALVAPSVRPGTVGVRWER</sequence>
<proteinExistence type="predicted"/>
<accession>A0A0N9I4F0</accession>
<dbReference type="EMBL" id="CP012752">
    <property type="protein sequence ID" value="ALG09472.1"/>
    <property type="molecule type" value="Genomic_DNA"/>
</dbReference>
<reference evidence="1 2" key="1">
    <citation type="submission" date="2015-07" db="EMBL/GenBank/DDBJ databases">
        <title>Genome sequencing of Kibdelosporangium phytohabitans.</title>
        <authorList>
            <person name="Qin S."/>
            <person name="Xing K."/>
        </authorList>
    </citation>
    <scope>NUCLEOTIDE SEQUENCE [LARGE SCALE GENOMIC DNA]</scope>
    <source>
        <strain evidence="1 2">KLBMP1111</strain>
    </source>
</reference>
<keyword evidence="2" id="KW-1185">Reference proteome</keyword>
<organism evidence="1 2">
    <name type="scientific">Kibdelosporangium phytohabitans</name>
    <dbReference type="NCBI Taxonomy" id="860235"/>
    <lineage>
        <taxon>Bacteria</taxon>
        <taxon>Bacillati</taxon>
        <taxon>Actinomycetota</taxon>
        <taxon>Actinomycetes</taxon>
        <taxon>Pseudonocardiales</taxon>
        <taxon>Pseudonocardiaceae</taxon>
        <taxon>Kibdelosporangium</taxon>
    </lineage>
</organism>
<dbReference type="STRING" id="860235.AOZ06_23465"/>
<gene>
    <name evidence="1" type="ORF">AOZ06_23465</name>
</gene>
<dbReference type="KEGG" id="kphy:AOZ06_23465"/>
<evidence type="ECO:0000313" key="1">
    <source>
        <dbReference type="EMBL" id="ALG09472.1"/>
    </source>
</evidence>
<dbReference type="OrthoDB" id="3690688at2"/>